<reference evidence="2" key="2">
    <citation type="submission" date="2021-04" db="EMBL/GenBank/DDBJ databases">
        <authorList>
            <person name="Gilroy R."/>
        </authorList>
    </citation>
    <scope>NUCLEOTIDE SEQUENCE</scope>
    <source>
        <strain evidence="2">1282</strain>
    </source>
</reference>
<evidence type="ECO:0000259" key="1">
    <source>
        <dbReference type="Pfam" id="PF05239"/>
    </source>
</evidence>
<dbReference type="InterPro" id="IPR011033">
    <property type="entry name" value="PRC_barrel-like_sf"/>
</dbReference>
<dbReference type="PANTHER" id="PTHR40061:SF1">
    <property type="entry name" value="SPORULATION PROTEIN YLMC-RELATED"/>
    <property type="match status" value="1"/>
</dbReference>
<dbReference type="Pfam" id="PF05239">
    <property type="entry name" value="PRC"/>
    <property type="match status" value="1"/>
</dbReference>
<organism evidence="2 3">
    <name type="scientific">Candidatus Acutalibacter pullistercoris</name>
    <dbReference type="NCBI Taxonomy" id="2838418"/>
    <lineage>
        <taxon>Bacteria</taxon>
        <taxon>Bacillati</taxon>
        <taxon>Bacillota</taxon>
        <taxon>Clostridia</taxon>
        <taxon>Eubacteriales</taxon>
        <taxon>Acutalibacteraceae</taxon>
        <taxon>Acutalibacter</taxon>
    </lineage>
</organism>
<dbReference type="AlphaFoldDB" id="A0A9D1YBZ2"/>
<dbReference type="Proteomes" id="UP000823915">
    <property type="component" value="Unassembled WGS sequence"/>
</dbReference>
<dbReference type="InterPro" id="IPR014238">
    <property type="entry name" value="Spore_YlmC/YmxH"/>
</dbReference>
<feature type="domain" description="PRC-barrel" evidence="1">
    <location>
        <begin position="7"/>
        <end position="78"/>
    </location>
</feature>
<sequence>MTCRMGDLRNKEVINVRDGSRMGYVCDLELDTAAAALTALVVYGKLRLFGVLGREPDLVIPWDKVGLIGDDTVLVDLPPRSPQESPGALARLWARLGL</sequence>
<reference evidence="2" key="1">
    <citation type="journal article" date="2021" name="PeerJ">
        <title>Extensive microbial diversity within the chicken gut microbiome revealed by metagenomics and culture.</title>
        <authorList>
            <person name="Gilroy R."/>
            <person name="Ravi A."/>
            <person name="Getino M."/>
            <person name="Pursley I."/>
            <person name="Horton D.L."/>
            <person name="Alikhan N.F."/>
            <person name="Baker D."/>
            <person name="Gharbi K."/>
            <person name="Hall N."/>
            <person name="Watson M."/>
            <person name="Adriaenssens E.M."/>
            <person name="Foster-Nyarko E."/>
            <person name="Jarju S."/>
            <person name="Secka A."/>
            <person name="Antonio M."/>
            <person name="Oren A."/>
            <person name="Chaudhuri R.R."/>
            <person name="La Ragione R."/>
            <person name="Hildebrand F."/>
            <person name="Pallen M.J."/>
        </authorList>
    </citation>
    <scope>NUCLEOTIDE SEQUENCE</scope>
    <source>
        <strain evidence="2">1282</strain>
    </source>
</reference>
<dbReference type="NCBIfam" id="TIGR02888">
    <property type="entry name" value="spore_YlmC_YmxH"/>
    <property type="match status" value="1"/>
</dbReference>
<protein>
    <submittedName>
        <fullName evidence="2">YlmC/YmxH family sporulation protein</fullName>
    </submittedName>
</protein>
<evidence type="ECO:0000313" key="3">
    <source>
        <dbReference type="Proteomes" id="UP000823915"/>
    </source>
</evidence>
<name>A0A9D1YBZ2_9FIRM</name>
<proteinExistence type="predicted"/>
<gene>
    <name evidence="2" type="ORF">H9838_02960</name>
</gene>
<dbReference type="SUPFAM" id="SSF50346">
    <property type="entry name" value="PRC-barrel domain"/>
    <property type="match status" value="1"/>
</dbReference>
<dbReference type="Gene3D" id="2.30.30.240">
    <property type="entry name" value="PRC-barrel domain"/>
    <property type="match status" value="1"/>
</dbReference>
<dbReference type="PANTHER" id="PTHR40061">
    <property type="entry name" value="SPORULATION PROTEIN YLMC-RELATED"/>
    <property type="match status" value="1"/>
</dbReference>
<comment type="caution">
    <text evidence="2">The sequence shown here is derived from an EMBL/GenBank/DDBJ whole genome shotgun (WGS) entry which is preliminary data.</text>
</comment>
<evidence type="ECO:0000313" key="2">
    <source>
        <dbReference type="EMBL" id="HIY26113.1"/>
    </source>
</evidence>
<dbReference type="InterPro" id="IPR027275">
    <property type="entry name" value="PRC-brl_dom"/>
</dbReference>
<accession>A0A9D1YBZ2</accession>
<dbReference type="EMBL" id="DXDU01000049">
    <property type="protein sequence ID" value="HIY26113.1"/>
    <property type="molecule type" value="Genomic_DNA"/>
</dbReference>